<feature type="region of interest" description="Disordered" evidence="2">
    <location>
        <begin position="136"/>
        <end position="156"/>
    </location>
</feature>
<name>A0ABR0X4R0_REHGL</name>
<protein>
    <submittedName>
        <fullName evidence="3">Uncharacterized protein</fullName>
    </submittedName>
</protein>
<feature type="coiled-coil region" evidence="1">
    <location>
        <begin position="323"/>
        <end position="354"/>
    </location>
</feature>
<keyword evidence="4" id="KW-1185">Reference proteome</keyword>
<dbReference type="PANTHER" id="PTHR33476">
    <property type="entry name" value="EMB|CAB62613.1"/>
    <property type="match status" value="1"/>
</dbReference>
<gene>
    <name evidence="3" type="ORF">DH2020_013108</name>
</gene>
<accession>A0ABR0X4R0</accession>
<reference evidence="3 4" key="1">
    <citation type="journal article" date="2021" name="Comput. Struct. Biotechnol. J.">
        <title>De novo genome assembly of the potent medicinal plant Rehmannia glutinosa using nanopore technology.</title>
        <authorList>
            <person name="Ma L."/>
            <person name="Dong C."/>
            <person name="Song C."/>
            <person name="Wang X."/>
            <person name="Zheng X."/>
            <person name="Niu Y."/>
            <person name="Chen S."/>
            <person name="Feng W."/>
        </authorList>
    </citation>
    <scope>NUCLEOTIDE SEQUENCE [LARGE SCALE GENOMIC DNA]</scope>
    <source>
        <strain evidence="3">DH-2019</strain>
    </source>
</reference>
<evidence type="ECO:0000256" key="2">
    <source>
        <dbReference type="SAM" id="MobiDB-lite"/>
    </source>
</evidence>
<organism evidence="3 4">
    <name type="scientific">Rehmannia glutinosa</name>
    <name type="common">Chinese foxglove</name>
    <dbReference type="NCBI Taxonomy" id="99300"/>
    <lineage>
        <taxon>Eukaryota</taxon>
        <taxon>Viridiplantae</taxon>
        <taxon>Streptophyta</taxon>
        <taxon>Embryophyta</taxon>
        <taxon>Tracheophyta</taxon>
        <taxon>Spermatophyta</taxon>
        <taxon>Magnoliopsida</taxon>
        <taxon>eudicotyledons</taxon>
        <taxon>Gunneridae</taxon>
        <taxon>Pentapetalae</taxon>
        <taxon>asterids</taxon>
        <taxon>lamiids</taxon>
        <taxon>Lamiales</taxon>
        <taxon>Orobanchaceae</taxon>
        <taxon>Rehmannieae</taxon>
        <taxon>Rehmannia</taxon>
    </lineage>
</organism>
<evidence type="ECO:0000313" key="4">
    <source>
        <dbReference type="Proteomes" id="UP001318860"/>
    </source>
</evidence>
<feature type="region of interest" description="Disordered" evidence="2">
    <location>
        <begin position="275"/>
        <end position="297"/>
    </location>
</feature>
<sequence>MDVWIVAAAAGAGYVAQRLKNLNRGKHKCFDLSSENLNIITPESSITRTKVEDTSCPFRRLLRRKNLGDETSKGREKAETARDSACVAETASTSGYEDENLLMQDNFASFSIVPNSSSLAGFLNNEDVRESYEGISPSEIDEDLPNPSSSERGFSYGYRRNRSSIRSRRINSRFIKPQTSLESCLMAQLYDDHAEIEEYTYYADRLQKPNVRPFVVSDGSRIISTTPHENLSEPIGTGKRELQKNTYPRESKTVVGVPSLRNVVSVELRKKAKARNRKERVLRRVGSSKVADGNQNNAEGGSERALLFYLGITMGIISSFLANKQEMEKLNKLLKQTENLVQDLQEELEMKDSLTVKELEMEDYESQDVHNDCHFDDPVHALAVENNRNEESCDQKAEEESISIIEAELEAELERLESNMKSSRLEGKLSNLTELDPYTVSDVLAGKLRSDLFGANTSNQPYADRYANGSSTARSVNYSVSPRELSLRLHEVIQSRLEERVNELEMALQNSQRKVKYLESSEHMHPWTELSDNNTETPIARDGQQSSVDQPVIINLSGEALVSYNEAYDEFTKVSESDEEDLQFGFENDDWFQNGHVGQHSNDNSKTAFDRQTEENFVNLSNDITCSSRDESEDGEDEMEKLLIRQIVEKAKQGGDGGWCGNGSKRGGTMEVEAVDVDGTIESMFFSYWARNGGLNLLNVPMVQASIVHGGSLDEDNL</sequence>
<feature type="coiled-coil region" evidence="1">
    <location>
        <begin position="494"/>
        <end position="521"/>
    </location>
</feature>
<dbReference type="InterPro" id="IPR040348">
    <property type="entry name" value="POLAR-like"/>
</dbReference>
<comment type="caution">
    <text evidence="3">The sequence shown here is derived from an EMBL/GenBank/DDBJ whole genome shotgun (WGS) entry which is preliminary data.</text>
</comment>
<dbReference type="Proteomes" id="UP001318860">
    <property type="component" value="Unassembled WGS sequence"/>
</dbReference>
<keyword evidence="1" id="KW-0175">Coiled coil</keyword>
<proteinExistence type="predicted"/>
<feature type="coiled-coil region" evidence="1">
    <location>
        <begin position="399"/>
        <end position="426"/>
    </location>
</feature>
<evidence type="ECO:0000256" key="1">
    <source>
        <dbReference type="SAM" id="Coils"/>
    </source>
</evidence>
<dbReference type="EMBL" id="JABTTQ020000006">
    <property type="protein sequence ID" value="KAK6153469.1"/>
    <property type="molecule type" value="Genomic_DNA"/>
</dbReference>
<evidence type="ECO:0000313" key="3">
    <source>
        <dbReference type="EMBL" id="KAK6153469.1"/>
    </source>
</evidence>
<dbReference type="PANTHER" id="PTHR33476:SF7">
    <property type="entry name" value="EMB|CAB62613.1"/>
    <property type="match status" value="1"/>
</dbReference>